<dbReference type="Proteomes" id="UP000231962">
    <property type="component" value="Unassembled WGS sequence"/>
</dbReference>
<evidence type="ECO:0000313" key="4">
    <source>
        <dbReference type="Proteomes" id="UP000231962"/>
    </source>
</evidence>
<dbReference type="OrthoDB" id="9770040at2"/>
<evidence type="ECO:0000256" key="1">
    <source>
        <dbReference type="SAM" id="Phobius"/>
    </source>
</evidence>
<proteinExistence type="predicted"/>
<evidence type="ECO:0000313" key="3">
    <source>
        <dbReference type="EMBL" id="PJZ72551.1"/>
    </source>
</evidence>
<evidence type="ECO:0000313" key="2">
    <source>
        <dbReference type="EMBL" id="PJZ68133.1"/>
    </source>
</evidence>
<feature type="transmembrane region" description="Helical" evidence="1">
    <location>
        <begin position="145"/>
        <end position="169"/>
    </location>
</feature>
<organism evidence="3 5">
    <name type="scientific">Leptospira perolatii</name>
    <dbReference type="NCBI Taxonomy" id="2023191"/>
    <lineage>
        <taxon>Bacteria</taxon>
        <taxon>Pseudomonadati</taxon>
        <taxon>Spirochaetota</taxon>
        <taxon>Spirochaetia</taxon>
        <taxon>Leptospirales</taxon>
        <taxon>Leptospiraceae</taxon>
        <taxon>Leptospira</taxon>
    </lineage>
</organism>
<name>A0A2M9ZKN2_9LEPT</name>
<evidence type="ECO:0000313" key="5">
    <source>
        <dbReference type="Proteomes" id="UP000231990"/>
    </source>
</evidence>
<feature type="transmembrane region" description="Helical" evidence="1">
    <location>
        <begin position="58"/>
        <end position="77"/>
    </location>
</feature>
<feature type="transmembrane region" description="Helical" evidence="1">
    <location>
        <begin position="360"/>
        <end position="377"/>
    </location>
</feature>
<feature type="transmembrane region" description="Helical" evidence="1">
    <location>
        <begin position="20"/>
        <end position="46"/>
    </location>
</feature>
<feature type="transmembrane region" description="Helical" evidence="1">
    <location>
        <begin position="267"/>
        <end position="288"/>
    </location>
</feature>
<comment type="caution">
    <text evidence="3">The sequence shown here is derived from an EMBL/GenBank/DDBJ whole genome shotgun (WGS) entry which is preliminary data.</text>
</comment>
<dbReference type="Proteomes" id="UP000231990">
    <property type="component" value="Unassembled WGS sequence"/>
</dbReference>
<keyword evidence="1" id="KW-0812">Transmembrane</keyword>
<dbReference type="Pfam" id="PF05940">
    <property type="entry name" value="NnrS"/>
    <property type="match status" value="1"/>
</dbReference>
<feature type="transmembrane region" description="Helical" evidence="1">
    <location>
        <begin position="300"/>
        <end position="321"/>
    </location>
</feature>
<reference evidence="4 5" key="1">
    <citation type="submission" date="2017-07" db="EMBL/GenBank/DDBJ databases">
        <title>Leptospira spp. isolated from tropical soils.</title>
        <authorList>
            <person name="Thibeaux R."/>
            <person name="Iraola G."/>
            <person name="Ferres I."/>
            <person name="Bierque E."/>
            <person name="Girault D."/>
            <person name="Soupe-Gilbert M.-E."/>
            <person name="Picardeau M."/>
            <person name="Goarant C."/>
        </authorList>
    </citation>
    <scope>NUCLEOTIDE SEQUENCE [LARGE SCALE GENOMIC DNA]</scope>
    <source>
        <strain evidence="3 5">FH1-B-B1</strain>
        <strain evidence="2 4">FH1-B-C1</strain>
    </source>
</reference>
<sequence length="396" mass="45633">MILFRRFLPHLWSMAFRPFFLASAIHAVASILLWILILLFGFTSPFSVGGVQIHSYEMVFGFARATIIGFLFTAGQYWTKTVLIKEKQLFFMFLLWLVGRVGFLSFGYIGTVAIVLDMFCDLMVLYHLIPALFKEGQERNRIIAITYFIFFLLHVLTAISFLNVLPVFWSLHFVHLSIFLVLIFVIIIAGRILPFFTSVAVPNSNPNKVQALENTIQYLGFLFLFIESLLYWTPDIKPLAASFSILFGIANLVRWKMWEPWKSRSIPILWILHLSYFWLVLGFFAYGFSHLEIMQVSSALHIFTTGGIGVFIYGMITRVSLGHTGRPIRASKLIIVGYISINLAVLARVFFPLINLNREGYLLSAIFWILSFALFLMQYTNILIQPRVDFRSEPRN</sequence>
<dbReference type="InterPro" id="IPR010266">
    <property type="entry name" value="NnrS"/>
</dbReference>
<dbReference type="EMBL" id="NPDY01000032">
    <property type="protein sequence ID" value="PJZ68133.1"/>
    <property type="molecule type" value="Genomic_DNA"/>
</dbReference>
<protein>
    <submittedName>
        <fullName evidence="3">NnrS protein</fullName>
    </submittedName>
</protein>
<feature type="transmembrane region" description="Helical" evidence="1">
    <location>
        <begin position="175"/>
        <end position="196"/>
    </location>
</feature>
<accession>A0A2M9ZKN2</accession>
<dbReference type="RefSeq" id="WP_100715437.1">
    <property type="nucleotide sequence ID" value="NZ_NPDY01000032.1"/>
</dbReference>
<dbReference type="AlphaFoldDB" id="A0A2M9ZKN2"/>
<keyword evidence="1" id="KW-0472">Membrane</keyword>
<dbReference type="EMBL" id="NPDZ01000009">
    <property type="protein sequence ID" value="PJZ72551.1"/>
    <property type="molecule type" value="Genomic_DNA"/>
</dbReference>
<feature type="transmembrane region" description="Helical" evidence="1">
    <location>
        <begin position="239"/>
        <end position="255"/>
    </location>
</feature>
<keyword evidence="4" id="KW-1185">Reference proteome</keyword>
<feature type="transmembrane region" description="Helical" evidence="1">
    <location>
        <begin position="89"/>
        <end position="108"/>
    </location>
</feature>
<feature type="transmembrane region" description="Helical" evidence="1">
    <location>
        <begin position="333"/>
        <end position="354"/>
    </location>
</feature>
<gene>
    <name evidence="2" type="ORF">CH360_17700</name>
    <name evidence="3" type="ORF">CH373_14180</name>
</gene>
<keyword evidence="1" id="KW-1133">Transmembrane helix</keyword>